<feature type="region of interest" description="Disordered" evidence="1">
    <location>
        <begin position="95"/>
        <end position="184"/>
    </location>
</feature>
<sequence>MCIDSMASAPHTFHSTRDFDIAPEVFLNHFLQLLTMAFFSTRRVVAFALFVGLSASVDAAPTVAEDLSVDSFLAKDVSGEEGYVDAISHVDAEDEVGGWDDKDKHDDKDKRDHKDKHDDKPKHHPPPPKTTTTTRRPTTTTTHRPPSKHLPPPPVKHIPAPPAKHVPAPPAKHIPPPPAKYSPAPPVKGAPVPVPVPSPVMTKAKFKKLLLLLMLGSQRFKKIMSDEDHNGVAELIRDYDSGKLEDLEHVLWESYQESAGTEDDFSAFIRQLQDASSA</sequence>
<evidence type="ECO:0000313" key="2">
    <source>
        <dbReference type="EMBL" id="CEL77978.1"/>
    </source>
</evidence>
<reference evidence="2" key="1">
    <citation type="journal article" date="2015" name="PLoS ONE">
        <title>Comprehensive Evaluation of Toxoplasma gondii VEG and Neospora caninum LIV Genomes with Tachyzoite Stage Transcriptome and Proteome Defines Novel Transcript Features.</title>
        <authorList>
            <person name="Ramaprasad A."/>
            <person name="Mourier T."/>
            <person name="Naeem R."/>
            <person name="Malas T.B."/>
            <person name="Moussa E."/>
            <person name="Panigrahi A."/>
            <person name="Vermont S.J."/>
            <person name="Otto T.D."/>
            <person name="Wastling J."/>
            <person name="Pain A."/>
        </authorList>
    </citation>
    <scope>NUCLEOTIDE SEQUENCE</scope>
    <source>
        <strain evidence="2">VEG</strain>
    </source>
</reference>
<dbReference type="AlphaFoldDB" id="A0A0F7VBH8"/>
<feature type="compositionally biased region" description="Low complexity" evidence="1">
    <location>
        <begin position="130"/>
        <end position="144"/>
    </location>
</feature>
<proteinExistence type="predicted"/>
<organism evidence="2">
    <name type="scientific">Toxoplasma gondii (strain ATCC 50861 / VEG)</name>
    <dbReference type="NCBI Taxonomy" id="432359"/>
    <lineage>
        <taxon>Eukaryota</taxon>
        <taxon>Sar</taxon>
        <taxon>Alveolata</taxon>
        <taxon>Apicomplexa</taxon>
        <taxon>Conoidasida</taxon>
        <taxon>Coccidia</taxon>
        <taxon>Eucoccidiorida</taxon>
        <taxon>Eimeriorina</taxon>
        <taxon>Sarcocystidae</taxon>
        <taxon>Toxoplasma</taxon>
    </lineage>
</organism>
<dbReference type="EMBL" id="LN714501">
    <property type="protein sequence ID" value="CEL77978.1"/>
    <property type="molecule type" value="Genomic_DNA"/>
</dbReference>
<accession>A0A0F7VBH8</accession>
<gene>
    <name evidence="2" type="ORF">BN1205_038430</name>
</gene>
<protein>
    <submittedName>
        <fullName evidence="2">Uncharacterized protein</fullName>
    </submittedName>
</protein>
<evidence type="ECO:0000256" key="1">
    <source>
        <dbReference type="SAM" id="MobiDB-lite"/>
    </source>
</evidence>
<feature type="compositionally biased region" description="Basic and acidic residues" evidence="1">
    <location>
        <begin position="99"/>
        <end position="121"/>
    </location>
</feature>
<name>A0A0F7VBH8_TOXGV</name>
<feature type="compositionally biased region" description="Pro residues" evidence="1">
    <location>
        <begin position="148"/>
        <end position="184"/>
    </location>
</feature>